<dbReference type="AlphaFoldDB" id="A0A4R1RR61"/>
<dbReference type="RefSeq" id="WP_243652152.1">
    <property type="nucleotide sequence ID" value="NZ_OX156936.1"/>
</dbReference>
<dbReference type="EMBL" id="SLUP01000001">
    <property type="protein sequence ID" value="TCL68898.1"/>
    <property type="molecule type" value="Genomic_DNA"/>
</dbReference>
<keyword evidence="1" id="KW-0472">Membrane</keyword>
<accession>A0A4R1RR61</accession>
<feature type="transmembrane region" description="Helical" evidence="1">
    <location>
        <begin position="69"/>
        <end position="88"/>
    </location>
</feature>
<comment type="caution">
    <text evidence="2">The sequence shown here is derived from an EMBL/GenBank/DDBJ whole genome shotgun (WGS) entry which is preliminary data.</text>
</comment>
<feature type="transmembrane region" description="Helical" evidence="1">
    <location>
        <begin position="109"/>
        <end position="130"/>
    </location>
</feature>
<evidence type="ECO:0000313" key="2">
    <source>
        <dbReference type="EMBL" id="TCL68898.1"/>
    </source>
</evidence>
<name>A0A4R1RR61_9FLAO</name>
<evidence type="ECO:0000313" key="3">
    <source>
        <dbReference type="Proteomes" id="UP000295455"/>
    </source>
</evidence>
<sequence>MNYICNMNAFDTIFYNIFTFLKPKYKQKSSSIAIAYISVLQCALLLLLGVFFAKFFNQMNMVTMSKEKAWTLFVFVSVFVYFKNWMQYTGKRRMMINAKMNKKTTPKHNIWLLLLLPIGVLVLALILFQAA</sequence>
<proteinExistence type="predicted"/>
<feature type="transmembrane region" description="Helical" evidence="1">
    <location>
        <begin position="32"/>
        <end position="57"/>
    </location>
</feature>
<gene>
    <name evidence="2" type="ORF">EV196_101324</name>
</gene>
<keyword evidence="3" id="KW-1185">Reference proteome</keyword>
<evidence type="ECO:0000256" key="1">
    <source>
        <dbReference type="SAM" id="Phobius"/>
    </source>
</evidence>
<dbReference type="Proteomes" id="UP000295455">
    <property type="component" value="Unassembled WGS sequence"/>
</dbReference>
<keyword evidence="1" id="KW-1133">Transmembrane helix</keyword>
<reference evidence="2 3" key="1">
    <citation type="submission" date="2019-03" db="EMBL/GenBank/DDBJ databases">
        <title>Genomic Encyclopedia of Type Strains, Phase IV (KMG-IV): sequencing the most valuable type-strain genomes for metagenomic binning, comparative biology and taxonomic classification.</title>
        <authorList>
            <person name="Goeker M."/>
        </authorList>
    </citation>
    <scope>NUCLEOTIDE SEQUENCE [LARGE SCALE GENOMIC DNA]</scope>
    <source>
        <strain evidence="2 3">DSM 18792</strain>
    </source>
</reference>
<protein>
    <submittedName>
        <fullName evidence="2">Uncharacterized protein</fullName>
    </submittedName>
</protein>
<keyword evidence="1" id="KW-0812">Transmembrane</keyword>
<organism evidence="2 3">
    <name type="scientific">Mariniflexile fucanivorans</name>
    <dbReference type="NCBI Taxonomy" id="264023"/>
    <lineage>
        <taxon>Bacteria</taxon>
        <taxon>Pseudomonadati</taxon>
        <taxon>Bacteroidota</taxon>
        <taxon>Flavobacteriia</taxon>
        <taxon>Flavobacteriales</taxon>
        <taxon>Flavobacteriaceae</taxon>
        <taxon>Mariniflexile</taxon>
    </lineage>
</organism>